<reference evidence="4 5" key="1">
    <citation type="submission" date="2011-02" db="EMBL/GenBank/DDBJ databases">
        <authorList>
            <person name="Nelson K.E."/>
            <person name="Sutton G."/>
            <person name="Torralba M."/>
            <person name="Durkin S."/>
            <person name="Harkins D."/>
            <person name="Montgomery R."/>
            <person name="Ziemer C."/>
            <person name="Klaassens E."/>
            <person name="Ocuiv P."/>
            <person name="Morrison M."/>
        </authorList>
    </citation>
    <scope>NUCLEOTIDE SEQUENCE [LARGE SCALE GENOMIC DNA]</scope>
    <source>
        <strain evidence="4 5">8</strain>
    </source>
</reference>
<proteinExistence type="predicted"/>
<evidence type="ECO:0000256" key="1">
    <source>
        <dbReference type="ARBA" id="ARBA00023125"/>
    </source>
</evidence>
<dbReference type="GO" id="GO:0003677">
    <property type="term" value="F:DNA binding"/>
    <property type="evidence" value="ECO:0007669"/>
    <property type="project" value="UniProtKB-UniRule"/>
</dbReference>
<dbReference type="SUPFAM" id="SSF46689">
    <property type="entry name" value="Homeodomain-like"/>
    <property type="match status" value="1"/>
</dbReference>
<evidence type="ECO:0000259" key="3">
    <source>
        <dbReference type="PROSITE" id="PS50977"/>
    </source>
</evidence>
<organism evidence="4 5">
    <name type="scientific">Ruminococcus albus 8</name>
    <dbReference type="NCBI Taxonomy" id="246199"/>
    <lineage>
        <taxon>Bacteria</taxon>
        <taxon>Bacillati</taxon>
        <taxon>Bacillota</taxon>
        <taxon>Clostridia</taxon>
        <taxon>Eubacteriales</taxon>
        <taxon>Oscillospiraceae</taxon>
        <taxon>Ruminococcus</taxon>
    </lineage>
</organism>
<dbReference type="RefSeq" id="WP_002850863.1">
    <property type="nucleotide sequence ID" value="NZ_ADKM02000093.1"/>
</dbReference>
<dbReference type="Gene3D" id="1.10.357.10">
    <property type="entry name" value="Tetracycline Repressor, domain 2"/>
    <property type="match status" value="1"/>
</dbReference>
<feature type="DNA-binding region" description="H-T-H motif" evidence="2">
    <location>
        <begin position="29"/>
        <end position="48"/>
    </location>
</feature>
<dbReference type="OrthoDB" id="9814200at2"/>
<dbReference type="STRING" id="246199.CUS_5431"/>
<gene>
    <name evidence="4" type="ORF">CUS_5431</name>
</gene>
<dbReference type="PROSITE" id="PS50977">
    <property type="entry name" value="HTH_TETR_2"/>
    <property type="match status" value="1"/>
</dbReference>
<feature type="domain" description="HTH tetR-type" evidence="3">
    <location>
        <begin position="6"/>
        <end position="66"/>
    </location>
</feature>
<dbReference type="Proteomes" id="UP000004259">
    <property type="component" value="Unassembled WGS sequence"/>
</dbReference>
<dbReference type="PANTHER" id="PTHR43479">
    <property type="entry name" value="ACREF/ENVCD OPERON REPRESSOR-RELATED"/>
    <property type="match status" value="1"/>
</dbReference>
<accession>E9SE12</accession>
<comment type="caution">
    <text evidence="4">The sequence shown here is derived from an EMBL/GenBank/DDBJ whole genome shotgun (WGS) entry which is preliminary data.</text>
</comment>
<evidence type="ECO:0000256" key="2">
    <source>
        <dbReference type="PROSITE-ProRule" id="PRU00335"/>
    </source>
</evidence>
<dbReference type="AlphaFoldDB" id="E9SE12"/>
<dbReference type="InterPro" id="IPR050624">
    <property type="entry name" value="HTH-type_Tx_Regulator"/>
</dbReference>
<sequence length="208" mass="24360">MALRDTSIDPLLLESARHQFIEKGFAKASVLEICKNAGVTTGALYIRYKGKAELYDALVEDAVAMMEKFMEHADVDIEHLSDKELLSSWYADKHRLGSFFDMFENVREQFTLLLTCSEGTKYQNFHHDFANRMTEVDYRYYSEAYRRGFAAEKVTKEQMHIYLTAYWELFYEPFIHGMTRSEIDDLCAGIARWIDWRALLGLPEKMPF</sequence>
<dbReference type="eggNOG" id="COG1309">
    <property type="taxonomic scope" value="Bacteria"/>
</dbReference>
<dbReference type="EMBL" id="ADKM02000093">
    <property type="protein sequence ID" value="EGC02497.1"/>
    <property type="molecule type" value="Genomic_DNA"/>
</dbReference>
<evidence type="ECO:0000313" key="5">
    <source>
        <dbReference type="Proteomes" id="UP000004259"/>
    </source>
</evidence>
<keyword evidence="5" id="KW-1185">Reference proteome</keyword>
<evidence type="ECO:0000313" key="4">
    <source>
        <dbReference type="EMBL" id="EGC02497.1"/>
    </source>
</evidence>
<name>E9SE12_RUMAL</name>
<dbReference type="PRINTS" id="PR00455">
    <property type="entry name" value="HTHTETR"/>
</dbReference>
<dbReference type="PANTHER" id="PTHR43479:SF11">
    <property type="entry name" value="ACREF_ENVCD OPERON REPRESSOR-RELATED"/>
    <property type="match status" value="1"/>
</dbReference>
<dbReference type="InterPro" id="IPR001647">
    <property type="entry name" value="HTH_TetR"/>
</dbReference>
<dbReference type="Pfam" id="PF00440">
    <property type="entry name" value="TetR_N"/>
    <property type="match status" value="1"/>
</dbReference>
<protein>
    <submittedName>
        <fullName evidence="4">Transcriptional regulator, TetR family</fullName>
    </submittedName>
</protein>
<dbReference type="InterPro" id="IPR009057">
    <property type="entry name" value="Homeodomain-like_sf"/>
</dbReference>
<keyword evidence="1 2" id="KW-0238">DNA-binding</keyword>